<dbReference type="Proteomes" id="UP000236370">
    <property type="component" value="Unassembled WGS sequence"/>
</dbReference>
<organism evidence="2 3">
    <name type="scientific">Pan troglodytes</name>
    <name type="common">Chimpanzee</name>
    <dbReference type="NCBI Taxonomy" id="9598"/>
    <lineage>
        <taxon>Eukaryota</taxon>
        <taxon>Metazoa</taxon>
        <taxon>Chordata</taxon>
        <taxon>Craniata</taxon>
        <taxon>Vertebrata</taxon>
        <taxon>Euteleostomi</taxon>
        <taxon>Mammalia</taxon>
        <taxon>Eutheria</taxon>
        <taxon>Euarchontoglires</taxon>
        <taxon>Primates</taxon>
        <taxon>Haplorrhini</taxon>
        <taxon>Catarrhini</taxon>
        <taxon>Hominidae</taxon>
        <taxon>Pan</taxon>
    </lineage>
</organism>
<evidence type="ECO:0000313" key="3">
    <source>
        <dbReference type="Proteomes" id="UP000236370"/>
    </source>
</evidence>
<gene>
    <name evidence="2" type="ORF">CK820_G0013989</name>
</gene>
<dbReference type="AlphaFoldDB" id="A0A2J8QU45"/>
<accession>A0A2J8QU45</accession>
<name>A0A2J8QU45_PANTR</name>
<sequence>MICLLLASRLENVAKKTAETNVRRRKPERGACLAPLILYGRFRGHCCSSRRQPSLEYLNCSLQTLHPAGHSCVGVPVGHSHRILLQSSRKSGRGPCPWLQERSGQVPARRKEEHENSEEIVPTQKCGVRIEVPRFKGIMKCHDKIEKTLGWPRRNWIKL</sequence>
<reference evidence="2 3" key="1">
    <citation type="submission" date="2017-12" db="EMBL/GenBank/DDBJ databases">
        <title>High-resolution comparative analysis of great ape genomes.</title>
        <authorList>
            <person name="Pollen A."/>
            <person name="Hastie A."/>
            <person name="Hormozdiari F."/>
            <person name="Dougherty M."/>
            <person name="Liu R."/>
            <person name="Chaisson M."/>
            <person name="Hoppe E."/>
            <person name="Hill C."/>
            <person name="Pang A."/>
            <person name="Hillier L."/>
            <person name="Baker C."/>
            <person name="Armstrong J."/>
            <person name="Shendure J."/>
            <person name="Paten B."/>
            <person name="Wilson R."/>
            <person name="Chao H."/>
            <person name="Schneider V."/>
            <person name="Ventura M."/>
            <person name="Kronenberg Z."/>
            <person name="Murali S."/>
            <person name="Gordon D."/>
            <person name="Cantsilieris S."/>
            <person name="Munson K."/>
            <person name="Nelson B."/>
            <person name="Raja A."/>
            <person name="Underwood J."/>
            <person name="Diekhans M."/>
            <person name="Fiddes I."/>
            <person name="Haussler D."/>
            <person name="Eichler E."/>
        </authorList>
    </citation>
    <scope>NUCLEOTIDE SEQUENCE [LARGE SCALE GENOMIC DNA]</scope>
    <source>
        <strain evidence="2">Yerkes chimp pedigree #C0471</strain>
    </source>
</reference>
<evidence type="ECO:0000313" key="2">
    <source>
        <dbReference type="EMBL" id="PNI99779.1"/>
    </source>
</evidence>
<feature type="region of interest" description="Disordered" evidence="1">
    <location>
        <begin position="88"/>
        <end position="118"/>
    </location>
</feature>
<dbReference type="EMBL" id="NBAG03000017">
    <property type="protein sequence ID" value="PNI99779.1"/>
    <property type="molecule type" value="Genomic_DNA"/>
</dbReference>
<comment type="caution">
    <text evidence="2">The sequence shown here is derived from an EMBL/GenBank/DDBJ whole genome shotgun (WGS) entry which is preliminary data.</text>
</comment>
<protein>
    <submittedName>
        <fullName evidence="2">Uncharacterized protein</fullName>
    </submittedName>
</protein>
<proteinExistence type="predicted"/>
<evidence type="ECO:0000256" key="1">
    <source>
        <dbReference type="SAM" id="MobiDB-lite"/>
    </source>
</evidence>